<dbReference type="Gene3D" id="3.30.870.10">
    <property type="entry name" value="Endonuclease Chain A"/>
    <property type="match status" value="2"/>
</dbReference>
<dbReference type="SMART" id="SM00155">
    <property type="entry name" value="PLDc"/>
    <property type="match status" value="2"/>
</dbReference>
<accession>A0A0S2TI55</accession>
<dbReference type="Pfam" id="PF13091">
    <property type="entry name" value="PLDc_2"/>
    <property type="match status" value="2"/>
</dbReference>
<dbReference type="PANTHER" id="PTHR21248:SF23">
    <property type="entry name" value="CARDIOLIPIN SYNTHASE B"/>
    <property type="match status" value="1"/>
</dbReference>
<dbReference type="GO" id="GO:0008808">
    <property type="term" value="F:cardiolipin synthase activity"/>
    <property type="evidence" value="ECO:0007669"/>
    <property type="project" value="TreeGrafter"/>
</dbReference>
<organism evidence="2 3">
    <name type="scientific">Candidatus Tenderia electrophaga</name>
    <dbReference type="NCBI Taxonomy" id="1748243"/>
    <lineage>
        <taxon>Bacteria</taxon>
        <taxon>Pseudomonadati</taxon>
        <taxon>Pseudomonadota</taxon>
        <taxon>Gammaproteobacteria</taxon>
        <taxon>Candidatus Tenderiales</taxon>
        <taxon>Candidatus Tenderiaceae</taxon>
        <taxon>Candidatus Tenderia</taxon>
    </lineage>
</organism>
<dbReference type="KEGG" id="tee:Tel_11700"/>
<feature type="domain" description="PLD phosphodiesterase" evidence="1">
    <location>
        <begin position="251"/>
        <end position="278"/>
    </location>
</feature>
<evidence type="ECO:0000259" key="1">
    <source>
        <dbReference type="PROSITE" id="PS50035"/>
    </source>
</evidence>
<sequence length="338" mass="39531">MLDSIAGARRRVWLETYIFADDEIGRRFAEALTERARAGLDVRLHIDAAGSALCFSSRLEHYLLTQGVQLRWFHRWRWRQPLRYNRRNHRKLLVVDDSDAYLGGFNIHRENSRSVYGEQRWRDAHVRCDGALAVQAARLFDAFWRGNRRWVLPRTAGTATVLMPNHTRLCRQQLRCAYAAMADSAESLMWLTTPYFVPDHRTQEALITAARRGRDVRVLVPRKGDVRLARWAARAAYAKLLRAGVRIFEYLPRVLHAKTAVVDEAYAVLGTANLDYRSFFLNYELNFITREPGLCRQLVEQFEKDLEESEEICADRWATRPWTDHLTETVGWLARRWL</sequence>
<dbReference type="PROSITE" id="PS50035">
    <property type="entry name" value="PLD"/>
    <property type="match status" value="2"/>
</dbReference>
<proteinExistence type="predicted"/>
<dbReference type="PIRSF" id="PIRSF000850">
    <property type="entry name" value="Phospholipase_D_PSS"/>
    <property type="match status" value="1"/>
</dbReference>
<dbReference type="CDD" id="cd09110">
    <property type="entry name" value="PLDc_CLS_1"/>
    <property type="match status" value="1"/>
</dbReference>
<name>A0A0S2TI55_9GAMM</name>
<dbReference type="GO" id="GO:0032049">
    <property type="term" value="P:cardiolipin biosynthetic process"/>
    <property type="evidence" value="ECO:0007669"/>
    <property type="project" value="UniProtKB-ARBA"/>
</dbReference>
<evidence type="ECO:0000313" key="3">
    <source>
        <dbReference type="Proteomes" id="UP000055136"/>
    </source>
</evidence>
<dbReference type="Proteomes" id="UP000055136">
    <property type="component" value="Chromosome"/>
</dbReference>
<dbReference type="STRING" id="1748243.Tel_11700"/>
<feature type="domain" description="PLD phosphodiesterase" evidence="1">
    <location>
        <begin position="84"/>
        <end position="111"/>
    </location>
</feature>
<dbReference type="InterPro" id="IPR025202">
    <property type="entry name" value="PLD-like_dom"/>
</dbReference>
<keyword evidence="3" id="KW-1185">Reference proteome</keyword>
<dbReference type="EMBL" id="CP013099">
    <property type="protein sequence ID" value="ALP54848.1"/>
    <property type="molecule type" value="Genomic_DNA"/>
</dbReference>
<dbReference type="SUPFAM" id="SSF56024">
    <property type="entry name" value="Phospholipase D/nuclease"/>
    <property type="match status" value="2"/>
</dbReference>
<reference evidence="2" key="1">
    <citation type="submission" date="2015-10" db="EMBL/GenBank/DDBJ databases">
        <title>Description of Candidatus Tenderia electrophaga gen. nov, sp. nov., an Uncultivated Electroautotroph from a Biocathode Enrichment.</title>
        <authorList>
            <person name="Eddie B.J."/>
            <person name="Malanoski A.P."/>
            <person name="Wang Z."/>
            <person name="Hall R.J."/>
            <person name="Oh S.D."/>
            <person name="Heiner C."/>
            <person name="Lin B."/>
            <person name="Strycharz-Glaven S.M."/>
        </authorList>
    </citation>
    <scope>NUCLEOTIDE SEQUENCE [LARGE SCALE GENOMIC DNA]</scope>
    <source>
        <strain evidence="2">NRL1</strain>
    </source>
</reference>
<dbReference type="InterPro" id="IPR001736">
    <property type="entry name" value="PLipase_D/transphosphatidylase"/>
</dbReference>
<dbReference type="CDD" id="cd09159">
    <property type="entry name" value="PLDc_ybhO_like_2"/>
    <property type="match status" value="1"/>
</dbReference>
<evidence type="ECO:0000313" key="2">
    <source>
        <dbReference type="EMBL" id="ALP54848.1"/>
    </source>
</evidence>
<gene>
    <name evidence="2" type="ORF">Tel_11700</name>
</gene>
<protein>
    <submittedName>
        <fullName evidence="2">Cardiolipin synthase B</fullName>
    </submittedName>
</protein>
<dbReference type="PANTHER" id="PTHR21248">
    <property type="entry name" value="CARDIOLIPIN SYNTHASE"/>
    <property type="match status" value="1"/>
</dbReference>
<dbReference type="GO" id="GO:0016020">
    <property type="term" value="C:membrane"/>
    <property type="evidence" value="ECO:0007669"/>
    <property type="project" value="TreeGrafter"/>
</dbReference>
<dbReference type="AlphaFoldDB" id="A0A0S2TI55"/>